<reference evidence="2 3" key="1">
    <citation type="submission" date="2013-11" db="EMBL/GenBank/DDBJ databases">
        <title>Comparative genomics of Ignicoccus.</title>
        <authorList>
            <person name="Podar M."/>
        </authorList>
    </citation>
    <scope>NUCLEOTIDE SEQUENCE [LARGE SCALE GENOMIC DNA]</scope>
    <source>
        <strain evidence="2 3">DSM 13165</strain>
    </source>
</reference>
<protein>
    <submittedName>
        <fullName evidence="2">PadR family transcriptional regulator</fullName>
    </submittedName>
</protein>
<keyword evidence="3" id="KW-1185">Reference proteome</keyword>
<dbReference type="InterPro" id="IPR005149">
    <property type="entry name" value="Tscrpt_reg_PadR_N"/>
</dbReference>
<dbReference type="OrthoDB" id="56053at2157"/>
<feature type="domain" description="Transcription regulator PadR N-terminal" evidence="1">
    <location>
        <begin position="25"/>
        <end position="90"/>
    </location>
</feature>
<name>A0A0U3E9K8_9CREN</name>
<accession>A0A0U3E9K8</accession>
<proteinExistence type="predicted"/>
<evidence type="ECO:0000259" key="1">
    <source>
        <dbReference type="Pfam" id="PF03551"/>
    </source>
</evidence>
<organism evidence="2 3">
    <name type="scientific">Ignicoccus islandicus DSM 13165</name>
    <dbReference type="NCBI Taxonomy" id="940295"/>
    <lineage>
        <taxon>Archaea</taxon>
        <taxon>Thermoproteota</taxon>
        <taxon>Thermoprotei</taxon>
        <taxon>Desulfurococcales</taxon>
        <taxon>Desulfurococcaceae</taxon>
        <taxon>Ignicoccus</taxon>
    </lineage>
</organism>
<sequence>MRKLFEVTVDVGERKVKMNPLKIYIIKSVNEKPKNGYDILREIKNKSNGRWVPPKSTIYPTLKKMVDEGLMTVDDNGVYKITDVGRQILEKLTNDDKIIDDLLENLRAIEILLQEVKVGNNGS</sequence>
<dbReference type="Proteomes" id="UP000060778">
    <property type="component" value="Chromosome"/>
</dbReference>
<dbReference type="AlphaFoldDB" id="A0A0U3E9K8"/>
<dbReference type="SUPFAM" id="SSF46785">
    <property type="entry name" value="Winged helix' DNA-binding domain"/>
    <property type="match status" value="1"/>
</dbReference>
<dbReference type="RefSeq" id="WP_075050359.1">
    <property type="nucleotide sequence ID" value="NZ_CP006867.1"/>
</dbReference>
<dbReference type="InterPro" id="IPR036390">
    <property type="entry name" value="WH_DNA-bd_sf"/>
</dbReference>
<dbReference type="EMBL" id="CP006867">
    <property type="protein sequence ID" value="ALU11998.1"/>
    <property type="molecule type" value="Genomic_DNA"/>
</dbReference>
<dbReference type="InterPro" id="IPR036388">
    <property type="entry name" value="WH-like_DNA-bd_sf"/>
</dbReference>
<dbReference type="STRING" id="940295.EYM_07045"/>
<evidence type="ECO:0000313" key="3">
    <source>
        <dbReference type="Proteomes" id="UP000060778"/>
    </source>
</evidence>
<dbReference type="Pfam" id="PF03551">
    <property type="entry name" value="PadR"/>
    <property type="match status" value="1"/>
</dbReference>
<dbReference type="PANTHER" id="PTHR43252">
    <property type="entry name" value="TRANSCRIPTIONAL REGULATOR YQJI"/>
    <property type="match status" value="1"/>
</dbReference>
<dbReference type="GeneID" id="30680781"/>
<evidence type="ECO:0000313" key="2">
    <source>
        <dbReference type="EMBL" id="ALU11998.1"/>
    </source>
</evidence>
<dbReference type="KEGG" id="iis:EYM_07045"/>
<dbReference type="Gene3D" id="1.10.10.10">
    <property type="entry name" value="Winged helix-like DNA-binding domain superfamily/Winged helix DNA-binding domain"/>
    <property type="match status" value="1"/>
</dbReference>
<dbReference type="PANTHER" id="PTHR43252:SF7">
    <property type="entry name" value="TRANSCRIPTIONAL REGULATOR YQJI"/>
    <property type="match status" value="1"/>
</dbReference>
<gene>
    <name evidence="2" type="ORF">EYM_07045</name>
</gene>